<comment type="caution">
    <text evidence="9">The sequence shown here is derived from an EMBL/GenBank/DDBJ whole genome shotgun (WGS) entry which is preliminary data.</text>
</comment>
<feature type="compositionally biased region" description="Low complexity" evidence="5">
    <location>
        <begin position="453"/>
        <end position="468"/>
    </location>
</feature>
<dbReference type="Gene3D" id="1.10.287.950">
    <property type="entry name" value="Methyl-accepting chemotaxis protein"/>
    <property type="match status" value="1"/>
</dbReference>
<feature type="region of interest" description="Disordered" evidence="5">
    <location>
        <begin position="447"/>
        <end position="491"/>
    </location>
</feature>
<dbReference type="PANTHER" id="PTHR43531">
    <property type="entry name" value="PROTEIN ICFG"/>
    <property type="match status" value="1"/>
</dbReference>
<evidence type="ECO:0000259" key="7">
    <source>
        <dbReference type="PROSITE" id="PS50111"/>
    </source>
</evidence>
<evidence type="ECO:0000256" key="5">
    <source>
        <dbReference type="SAM" id="MobiDB-lite"/>
    </source>
</evidence>
<dbReference type="SUPFAM" id="SSF58104">
    <property type="entry name" value="Methyl-accepting chemotaxis protein (MCP) signaling domain"/>
    <property type="match status" value="1"/>
</dbReference>
<dbReference type="RefSeq" id="WP_344703788.1">
    <property type="nucleotide sequence ID" value="NZ_BAAAZT010000067.1"/>
</dbReference>
<keyword evidence="6" id="KW-0812">Transmembrane</keyword>
<dbReference type="PROSITE" id="PS50885">
    <property type="entry name" value="HAMP"/>
    <property type="match status" value="1"/>
</dbReference>
<proteinExistence type="inferred from homology"/>
<evidence type="ECO:0008006" key="11">
    <source>
        <dbReference type="Google" id="ProtNLM"/>
    </source>
</evidence>
<dbReference type="InterPro" id="IPR004089">
    <property type="entry name" value="MCPsignal_dom"/>
</dbReference>
<dbReference type="Pfam" id="PF00672">
    <property type="entry name" value="HAMP"/>
    <property type="match status" value="1"/>
</dbReference>
<feature type="domain" description="HAMP" evidence="8">
    <location>
        <begin position="141"/>
        <end position="193"/>
    </location>
</feature>
<evidence type="ECO:0000256" key="2">
    <source>
        <dbReference type="ARBA" id="ARBA00023224"/>
    </source>
</evidence>
<keyword evidence="2 4" id="KW-0807">Transducer</keyword>
<evidence type="ECO:0000256" key="6">
    <source>
        <dbReference type="SAM" id="Phobius"/>
    </source>
</evidence>
<dbReference type="SMART" id="SM00283">
    <property type="entry name" value="MA"/>
    <property type="match status" value="1"/>
</dbReference>
<dbReference type="CDD" id="cd06225">
    <property type="entry name" value="HAMP"/>
    <property type="match status" value="1"/>
</dbReference>
<evidence type="ECO:0000256" key="3">
    <source>
        <dbReference type="ARBA" id="ARBA00029447"/>
    </source>
</evidence>
<accession>A0ABP7LTU3</accession>
<sequence>MGTLLRRFRISQVINGVMLCSLALVLLTAALGWMASQSANDSLLALKSFNAEHVEVVNRTGEQIARAREVLASGAPSNAERDGALRRLDDASQQLAAITGGRGAKVVSDYRQRRADFAVAGIAVLALSSLLTLLLYLGIRKVLVVPLREAVARLEAIARADLSEDIKVDSRNEIGQLFATMRQMQTSLVGIVGNVREGSGNIHARSQDIAGGNADLSSRTEEQAASLQQTASSMEELTATVRQNAENARQANGLAQEAAQTAERGGAVVDEVVKTMHGISQSSRQVADITGLIDSIAFQTNILALNASVEAARAGEQGRGFAVVAAEVRNLASRSADAASEIKTLIDASVTQINEGSTQVEQAGSTMADTLTSVRRVTDIMDEISAASQEQSDGIEQVSQAVGQMDQVTQQNATLVQQASTAAEALKEQAGQLQDTVAVFRLAGQQAGSSPGVRSPALPAAASSAVRPTYAGASRSTPAPAKDELDDWEEF</sequence>
<dbReference type="Proteomes" id="UP001500133">
    <property type="component" value="Unassembled WGS sequence"/>
</dbReference>
<dbReference type="PROSITE" id="PS50111">
    <property type="entry name" value="CHEMOTAXIS_TRANSDUC_2"/>
    <property type="match status" value="1"/>
</dbReference>
<protein>
    <recommendedName>
        <fullName evidence="11">HAMP domain-containing protein</fullName>
    </recommendedName>
</protein>
<name>A0ABP7LTU3_9GAMM</name>
<dbReference type="InterPro" id="IPR004090">
    <property type="entry name" value="Chemotax_Me-accpt_rcpt"/>
</dbReference>
<evidence type="ECO:0000259" key="8">
    <source>
        <dbReference type="PROSITE" id="PS50885"/>
    </source>
</evidence>
<keyword evidence="1" id="KW-0488">Methylation</keyword>
<evidence type="ECO:0000256" key="1">
    <source>
        <dbReference type="ARBA" id="ARBA00022481"/>
    </source>
</evidence>
<feature type="domain" description="Methyl-accepting transducer" evidence="7">
    <location>
        <begin position="198"/>
        <end position="427"/>
    </location>
</feature>
<keyword evidence="10" id="KW-1185">Reference proteome</keyword>
<keyword evidence="6" id="KW-1133">Transmembrane helix</keyword>
<feature type="compositionally biased region" description="Polar residues" evidence="5">
    <location>
        <begin position="223"/>
        <end position="233"/>
    </location>
</feature>
<dbReference type="SMART" id="SM00304">
    <property type="entry name" value="HAMP"/>
    <property type="match status" value="1"/>
</dbReference>
<gene>
    <name evidence="9" type="ORF">GCM10022228_14300</name>
</gene>
<feature type="transmembrane region" description="Helical" evidence="6">
    <location>
        <begin position="12"/>
        <end position="35"/>
    </location>
</feature>
<reference evidence="10" key="1">
    <citation type="journal article" date="2019" name="Int. J. Syst. Evol. Microbiol.">
        <title>The Global Catalogue of Microorganisms (GCM) 10K type strain sequencing project: providing services to taxonomists for standard genome sequencing and annotation.</title>
        <authorList>
            <consortium name="The Broad Institute Genomics Platform"/>
            <consortium name="The Broad Institute Genome Sequencing Center for Infectious Disease"/>
            <person name="Wu L."/>
            <person name="Ma J."/>
        </authorList>
    </citation>
    <scope>NUCLEOTIDE SEQUENCE [LARGE SCALE GENOMIC DNA]</scope>
    <source>
        <strain evidence="10">JCM 16914</strain>
    </source>
</reference>
<dbReference type="PANTHER" id="PTHR43531:SF14">
    <property type="entry name" value="METHYL-ACCEPTING CHEMOTAXIS PROTEIN I-RELATED"/>
    <property type="match status" value="1"/>
</dbReference>
<dbReference type="EMBL" id="BAAAZT010000067">
    <property type="protein sequence ID" value="GAA3905228.1"/>
    <property type="molecule type" value="Genomic_DNA"/>
</dbReference>
<evidence type="ECO:0000256" key="4">
    <source>
        <dbReference type="PROSITE-ProRule" id="PRU00284"/>
    </source>
</evidence>
<dbReference type="CDD" id="cd11386">
    <property type="entry name" value="MCP_signal"/>
    <property type="match status" value="1"/>
</dbReference>
<dbReference type="InterPro" id="IPR003660">
    <property type="entry name" value="HAMP_dom"/>
</dbReference>
<keyword evidence="6" id="KW-0472">Membrane</keyword>
<organism evidence="9 10">
    <name type="scientific">Halomonas cibimaris</name>
    <dbReference type="NCBI Taxonomy" id="657012"/>
    <lineage>
        <taxon>Bacteria</taxon>
        <taxon>Pseudomonadati</taxon>
        <taxon>Pseudomonadota</taxon>
        <taxon>Gammaproteobacteria</taxon>
        <taxon>Oceanospirillales</taxon>
        <taxon>Halomonadaceae</taxon>
        <taxon>Halomonas</taxon>
    </lineage>
</organism>
<feature type="transmembrane region" description="Helical" evidence="6">
    <location>
        <begin position="117"/>
        <end position="139"/>
    </location>
</feature>
<comment type="similarity">
    <text evidence="3">Belongs to the methyl-accepting chemotaxis (MCP) protein family.</text>
</comment>
<evidence type="ECO:0000313" key="9">
    <source>
        <dbReference type="EMBL" id="GAA3905228.1"/>
    </source>
</evidence>
<dbReference type="Pfam" id="PF00015">
    <property type="entry name" value="MCPsignal"/>
    <property type="match status" value="1"/>
</dbReference>
<feature type="region of interest" description="Disordered" evidence="5">
    <location>
        <begin position="211"/>
        <end position="233"/>
    </location>
</feature>
<evidence type="ECO:0000313" key="10">
    <source>
        <dbReference type="Proteomes" id="UP001500133"/>
    </source>
</evidence>
<dbReference type="InterPro" id="IPR051310">
    <property type="entry name" value="MCP_chemotaxis"/>
</dbReference>
<dbReference type="PRINTS" id="PR00260">
    <property type="entry name" value="CHEMTRNSDUCR"/>
</dbReference>